<evidence type="ECO:0000256" key="28">
    <source>
        <dbReference type="ARBA" id="ARBA00023172"/>
    </source>
</evidence>
<keyword evidence="25" id="KW-0239">DNA-directed DNA polymerase</keyword>
<keyword evidence="26" id="KW-0917">Virion maturation</keyword>
<evidence type="ECO:0000256" key="32">
    <source>
        <dbReference type="ARBA" id="ARBA00025615"/>
    </source>
</evidence>
<comment type="catalytic activity">
    <reaction evidence="1">
        <text>Endonucleolytic cleavage to 5'-phosphomonoester.</text>
        <dbReference type="EC" id="3.1.26.4"/>
    </reaction>
</comment>
<dbReference type="GO" id="GO:0015074">
    <property type="term" value="P:DNA integration"/>
    <property type="evidence" value="ECO:0007669"/>
    <property type="project" value="UniProtKB-KW"/>
</dbReference>
<evidence type="ECO:0000259" key="39">
    <source>
        <dbReference type="PROSITE" id="PS50878"/>
    </source>
</evidence>
<dbReference type="GO" id="GO:0005737">
    <property type="term" value="C:cytoplasm"/>
    <property type="evidence" value="ECO:0007669"/>
    <property type="project" value="UniProtKB-SubCell"/>
</dbReference>
<dbReference type="Pfam" id="PF00078">
    <property type="entry name" value="RVT_1"/>
    <property type="match status" value="1"/>
</dbReference>
<comment type="function">
    <text evidence="34">Capsid protein (CA) is the structural component of the virus-like particle (VLP), forming the shell that encapsulates the genomic RNA-nucleocapsid complex.</text>
</comment>
<dbReference type="PANTHER" id="PTHR37984:SF5">
    <property type="entry name" value="PROTEIN NYNRIN-LIKE"/>
    <property type="match status" value="1"/>
</dbReference>
<dbReference type="EMBL" id="JAANQT010002301">
    <property type="protein sequence ID" value="KAG1302723.1"/>
    <property type="molecule type" value="Genomic_DNA"/>
</dbReference>
<dbReference type="InterPro" id="IPR043502">
    <property type="entry name" value="DNA/RNA_pol_sf"/>
</dbReference>
<dbReference type="GO" id="GO:0008270">
    <property type="term" value="F:zinc ion binding"/>
    <property type="evidence" value="ECO:0007669"/>
    <property type="project" value="UniProtKB-KW"/>
</dbReference>
<dbReference type="SUPFAM" id="SSF56672">
    <property type="entry name" value="DNA/RNA polymerases"/>
    <property type="match status" value="1"/>
</dbReference>
<evidence type="ECO:0000256" key="36">
    <source>
        <dbReference type="ARBA" id="ARBA00082890"/>
    </source>
</evidence>
<dbReference type="Gene3D" id="3.30.70.270">
    <property type="match status" value="2"/>
</dbReference>
<keyword evidence="8" id="KW-0645">Protease</keyword>
<keyword evidence="22" id="KW-0694">RNA-binding</keyword>
<dbReference type="GO" id="GO:0003964">
    <property type="term" value="F:RNA-directed DNA polymerase activity"/>
    <property type="evidence" value="ECO:0007669"/>
    <property type="project" value="UniProtKB-KW"/>
</dbReference>
<comment type="subcellular location">
    <subcellularLocation>
        <location evidence="4">Cytoplasm</location>
    </subcellularLocation>
    <subcellularLocation>
        <location evidence="3">Nucleus</location>
    </subcellularLocation>
</comment>
<organism evidence="41 42">
    <name type="scientific">Rhizopus oryzae</name>
    <name type="common">Mucormycosis agent</name>
    <name type="synonym">Rhizopus arrhizus var. delemar</name>
    <dbReference type="NCBI Taxonomy" id="64495"/>
    <lineage>
        <taxon>Eukaryota</taxon>
        <taxon>Fungi</taxon>
        <taxon>Fungi incertae sedis</taxon>
        <taxon>Mucoromycota</taxon>
        <taxon>Mucoromycotina</taxon>
        <taxon>Mucoromycetes</taxon>
        <taxon>Mucorales</taxon>
        <taxon>Mucorineae</taxon>
        <taxon>Rhizopodaceae</taxon>
        <taxon>Rhizopus</taxon>
    </lineage>
</organism>
<evidence type="ECO:0000256" key="1">
    <source>
        <dbReference type="ARBA" id="ARBA00000077"/>
    </source>
</evidence>
<keyword evidence="9" id="KW-0808">Transferase</keyword>
<dbReference type="CDD" id="cd01647">
    <property type="entry name" value="RT_LTR"/>
    <property type="match status" value="1"/>
</dbReference>
<evidence type="ECO:0000259" key="40">
    <source>
        <dbReference type="PROSITE" id="PS50994"/>
    </source>
</evidence>
<evidence type="ECO:0000256" key="14">
    <source>
        <dbReference type="ARBA" id="ARBA00022750"/>
    </source>
</evidence>
<keyword evidence="19" id="KW-0862">Zinc</keyword>
<protein>
    <recommendedName>
        <fullName evidence="5">RNA-directed DNA polymerase</fullName>
        <ecNumber evidence="5">2.7.7.49</ecNumber>
    </recommendedName>
    <alternativeName>
        <fullName evidence="36">Gag3-Pol3</fullName>
    </alternativeName>
</protein>
<dbReference type="GO" id="GO:0005524">
    <property type="term" value="F:ATP binding"/>
    <property type="evidence" value="ECO:0007669"/>
    <property type="project" value="UniProtKB-KW"/>
</dbReference>
<evidence type="ECO:0000256" key="9">
    <source>
        <dbReference type="ARBA" id="ARBA00022679"/>
    </source>
</evidence>
<evidence type="ECO:0000256" key="6">
    <source>
        <dbReference type="ARBA" id="ARBA00022490"/>
    </source>
</evidence>
<keyword evidence="7" id="KW-1188">Viral release from host cell</keyword>
<feature type="domain" description="Integrase catalytic" evidence="40">
    <location>
        <begin position="1159"/>
        <end position="1317"/>
    </location>
</feature>
<evidence type="ECO:0000256" key="35">
    <source>
        <dbReference type="ARBA" id="ARBA00063849"/>
    </source>
</evidence>
<dbReference type="EC" id="2.7.7.49" evidence="5"/>
<keyword evidence="15" id="KW-0688">Ribosomal frameshifting</keyword>
<keyword evidence="30" id="KW-0511">Multifunctional enzyme</keyword>
<dbReference type="GO" id="GO:0003723">
    <property type="term" value="F:RNA binding"/>
    <property type="evidence" value="ECO:0007669"/>
    <property type="project" value="UniProtKB-KW"/>
</dbReference>
<keyword evidence="29" id="KW-0539">Nucleus</keyword>
<keyword evidence="21" id="KW-0460">Magnesium</keyword>
<dbReference type="OrthoDB" id="2290181at2759"/>
<evidence type="ECO:0000313" key="41">
    <source>
        <dbReference type="EMBL" id="KAG1302723.1"/>
    </source>
</evidence>
<sequence>MKTNRTENQQLLEARSSLNRDVVTLRSEIHFLKNKNKTLEEENQFLANRLGEIVESEDGSATPKASSSDQSALRTSSLEPTFQPGENDNMENAATDERMETSSVQSSSTSFRSAVAPPTWNQREPTRTLSTPEGPTVHVNALGGETSHGRVVSKRYPTPPFDASGKPSSFEWLTYFENLIDYHQWDEHQAMREFMMAMHGPAALWWRARSDQEKSSYQAIKNAFSDFFGGAQAEMSNAIASLETMKQGKEKMMSFGPKLALAISKVTGESPLQLHYFYKAVSKNIADLVAAKEPASLDDAIKYAIRLERNQTERAVVAPIPTTPFTSSGGWNQGDPMEGVETSLNSQYSKKFQRREPNTHGNQGSSNNVIQNDHPQSRGVETEEFDVTANMFFEAYHANSQMVDDVDHFGEIPVVCGSAIRPDPHSFVMTATVTHVDTGDISSLPVLIDTGSMISTIRSDVADALGLQSRDAAPLRITYGNESTGVSDKAASLSCVIHDFQYDFSMFRVVPQQNVEVILGMDWLVHFKALIDPVNKTLLIQQKINNSQSVAKPIHTLNSPSITNLSADVEIPQEIADFLLLYPNLISQSPTQTITNAPIQHRIDTGSSPPIVRYGRRLSPKERAVIEDEVQVMLKAGVIRPSNSPWCSPPVMVPKPDGSLRFCTNFRALNAVTRKDKYPLVRMDDLLDRLGGASHFSVIDLKSAYWQIPIHEDDKCKTAFSTGSGLYEYNVLAFGLTNAPPTFCRFMTQILRSVSAYTLVYLDDILIYGRSREENLQQVLEVLRILHHWNMKISLSKCQFMKTELRFLGFLVSASGVKSDPTKIDPIKTWPTPTCMQELQRFLGFCTFYHKFLHNLSRHAAPLYRLLRKDTPWKWGSREESAFQQLKNMVINLPELAYPNPYIPYELHCDASDFGLGAVLVQIGRPIAFASQTLSPAEQNYTVTERECLAVSWSLKHFHCYVHGATLIIYTDHAALRQLLSKKDPSGRIARWVLDIWTYDFTVVHRREIDNADADALSRLMIPGDRKPVPRPTINSQVATTPLSLHNIRLEQARDSFVDAVSRQASPDLFAFRDGILYFLAPSGPVVVVPPVLRSAFLYAVHDDVTSGHLGREKTLDKALSSGWWPSIRKDTIDYVKGCERCQIHKMPTHKYRELKSIQVSLPGEIWAADIAYMPLSTRGNKYILVFMEYLTKWVITVPLPQFDTNAIVNVLIYAIILVNGTPQKFITDNGTNFISEAMKLVCQRLGINKVESSVEHPQTDGLVERMNRTVKESLAIYVEKTPELWDEYLPFVTFAINTTKQASTGYSPFEALYGRRAVLPALADIDKLQVKNHNSQTWLAYINHYMQIIRNDIRANLQKSQERQQKYFNRGRKEKEEFKLDDVVYKIKIKENWKFPKAKYTGPWRIIKIKDKEKMSFELELLNNKTKKRTTANIRDIYKKYSQ</sequence>
<comment type="function">
    <text evidence="2">The aspartyl protease (PR) mediates the proteolytic cleavages of the Gag and Gag-Pol polyproteins after assembly of the VLP.</text>
</comment>
<evidence type="ECO:0000256" key="16">
    <source>
        <dbReference type="ARBA" id="ARBA00022759"/>
    </source>
</evidence>
<keyword evidence="10" id="KW-0548">Nucleotidyltransferase</keyword>
<evidence type="ECO:0000256" key="27">
    <source>
        <dbReference type="ARBA" id="ARBA00023125"/>
    </source>
</evidence>
<dbReference type="Gene3D" id="3.10.10.10">
    <property type="entry name" value="HIV Type 1 Reverse Transcriptase, subunit A, domain 1"/>
    <property type="match status" value="1"/>
</dbReference>
<dbReference type="Proteomes" id="UP000716291">
    <property type="component" value="Unassembled WGS sequence"/>
</dbReference>
<accession>A0A9P6X0N7</accession>
<evidence type="ECO:0000256" key="17">
    <source>
        <dbReference type="ARBA" id="ARBA00022771"/>
    </source>
</evidence>
<dbReference type="GO" id="GO:0004523">
    <property type="term" value="F:RNA-DNA hybrid ribonuclease activity"/>
    <property type="evidence" value="ECO:0007669"/>
    <property type="project" value="UniProtKB-EC"/>
</dbReference>
<evidence type="ECO:0000256" key="24">
    <source>
        <dbReference type="ARBA" id="ARBA00022918"/>
    </source>
</evidence>
<dbReference type="Pfam" id="PF08284">
    <property type="entry name" value="RVP_2"/>
    <property type="match status" value="1"/>
</dbReference>
<dbReference type="GO" id="GO:0005634">
    <property type="term" value="C:nucleus"/>
    <property type="evidence" value="ECO:0007669"/>
    <property type="project" value="UniProtKB-SubCell"/>
</dbReference>
<evidence type="ECO:0000256" key="2">
    <source>
        <dbReference type="ARBA" id="ARBA00002180"/>
    </source>
</evidence>
<keyword evidence="17" id="KW-0863">Zinc-finger</keyword>
<feature type="region of interest" description="Disordered" evidence="38">
    <location>
        <begin position="320"/>
        <end position="381"/>
    </location>
</feature>
<keyword evidence="6" id="KW-0963">Cytoplasm</keyword>
<comment type="caution">
    <text evidence="41">The sequence shown here is derived from an EMBL/GenBank/DDBJ whole genome shotgun (WGS) entry which is preliminary data.</text>
</comment>
<feature type="compositionally biased region" description="Polar residues" evidence="38">
    <location>
        <begin position="119"/>
        <end position="133"/>
    </location>
</feature>
<evidence type="ECO:0000256" key="4">
    <source>
        <dbReference type="ARBA" id="ARBA00004496"/>
    </source>
</evidence>
<keyword evidence="20" id="KW-0067">ATP-binding</keyword>
<evidence type="ECO:0000256" key="29">
    <source>
        <dbReference type="ARBA" id="ARBA00023242"/>
    </source>
</evidence>
<dbReference type="FunFam" id="3.30.70.270:FF:000026">
    <property type="entry name" value="Transposon Ty3-G Gag-Pol polyprotein"/>
    <property type="match status" value="1"/>
</dbReference>
<dbReference type="Pfam" id="PF00665">
    <property type="entry name" value="rve"/>
    <property type="match status" value="1"/>
</dbReference>
<evidence type="ECO:0000256" key="11">
    <source>
        <dbReference type="ARBA" id="ARBA00022722"/>
    </source>
</evidence>
<evidence type="ECO:0000256" key="13">
    <source>
        <dbReference type="ARBA" id="ARBA00022741"/>
    </source>
</evidence>
<comment type="function">
    <text evidence="32">Integrase (IN) targets the VLP to the nucleus, where a subparticle preintegration complex (PIC) containing at least integrase and the newly synthesized dsDNA copy of the retrotransposon must transit the nuclear membrane. Once in the nucleus, integrase performs the integration of the dsDNA into the host genome.</text>
</comment>
<evidence type="ECO:0000256" key="26">
    <source>
        <dbReference type="ARBA" id="ARBA00023113"/>
    </source>
</evidence>
<keyword evidence="11" id="KW-0540">Nuclease</keyword>
<dbReference type="InterPro" id="IPR041373">
    <property type="entry name" value="RT_RNaseH"/>
</dbReference>
<keyword evidence="27" id="KW-0238">DNA-binding</keyword>
<feature type="compositionally biased region" description="Low complexity" evidence="38">
    <location>
        <begin position="102"/>
        <end position="113"/>
    </location>
</feature>
<dbReference type="GO" id="GO:0003887">
    <property type="term" value="F:DNA-directed DNA polymerase activity"/>
    <property type="evidence" value="ECO:0007669"/>
    <property type="project" value="UniProtKB-KW"/>
</dbReference>
<keyword evidence="14" id="KW-0064">Aspartyl protease</keyword>
<dbReference type="FunFam" id="3.10.10.10:FF:000007">
    <property type="entry name" value="Retrovirus-related Pol polyprotein from transposon 17.6-like Protein"/>
    <property type="match status" value="1"/>
</dbReference>
<dbReference type="InterPro" id="IPR000477">
    <property type="entry name" value="RT_dom"/>
</dbReference>
<keyword evidence="18" id="KW-0378">Hydrolase</keyword>
<evidence type="ECO:0000256" key="10">
    <source>
        <dbReference type="ARBA" id="ARBA00022695"/>
    </source>
</evidence>
<dbReference type="InterPro" id="IPR043128">
    <property type="entry name" value="Rev_trsase/Diguanyl_cyclase"/>
</dbReference>
<evidence type="ECO:0000256" key="30">
    <source>
        <dbReference type="ARBA" id="ARBA00023268"/>
    </source>
</evidence>
<dbReference type="GO" id="GO:0003677">
    <property type="term" value="F:DNA binding"/>
    <property type="evidence" value="ECO:0007669"/>
    <property type="project" value="UniProtKB-KW"/>
</dbReference>
<comment type="function">
    <text evidence="31">Reverse transcriptase/ribonuclease H (RT) is a multifunctional enzyme that catalyzes the conversion of the retro-elements RNA genome into dsDNA within the VLP. The enzyme displays a DNA polymerase activity that can copy either DNA or RNA templates, and a ribonuclease H (RNase H) activity that cleaves the RNA strand of RNA-DNA heteroduplexes during plus-strand synthesis and hydrolyzes RNA primers. The conversion leads to a linear dsDNA copy of the retrotransposon that includes long terminal repeats (LTRs) at both ends.</text>
</comment>
<evidence type="ECO:0000256" key="8">
    <source>
        <dbReference type="ARBA" id="ARBA00022670"/>
    </source>
</evidence>
<feature type="domain" description="Reverse transcriptase" evidence="39">
    <location>
        <begin position="634"/>
        <end position="812"/>
    </location>
</feature>
<dbReference type="Pfam" id="PF17921">
    <property type="entry name" value="Integrase_H2C2"/>
    <property type="match status" value="1"/>
</dbReference>
<dbReference type="FunFam" id="3.30.420.10:FF:000032">
    <property type="entry name" value="Retrovirus-related Pol polyprotein from transposon 297-like Protein"/>
    <property type="match status" value="1"/>
</dbReference>
<keyword evidence="42" id="KW-1185">Reference proteome</keyword>
<keyword evidence="12" id="KW-0479">Metal-binding</keyword>
<keyword evidence="24" id="KW-0695">RNA-directed DNA polymerase</keyword>
<evidence type="ECO:0000256" key="19">
    <source>
        <dbReference type="ARBA" id="ARBA00022833"/>
    </source>
</evidence>
<dbReference type="GO" id="GO:0075523">
    <property type="term" value="P:viral translational frameshifting"/>
    <property type="evidence" value="ECO:0007669"/>
    <property type="project" value="UniProtKB-KW"/>
</dbReference>
<dbReference type="InterPro" id="IPR041588">
    <property type="entry name" value="Integrase_H2C2"/>
</dbReference>
<evidence type="ECO:0000313" key="42">
    <source>
        <dbReference type="Proteomes" id="UP000716291"/>
    </source>
</evidence>
<dbReference type="SUPFAM" id="SSF53098">
    <property type="entry name" value="Ribonuclease H-like"/>
    <property type="match status" value="1"/>
</dbReference>
<dbReference type="Gene3D" id="1.10.340.70">
    <property type="match status" value="1"/>
</dbReference>
<dbReference type="InterPro" id="IPR036397">
    <property type="entry name" value="RNaseH_sf"/>
</dbReference>
<evidence type="ECO:0000256" key="21">
    <source>
        <dbReference type="ARBA" id="ARBA00022842"/>
    </source>
</evidence>
<dbReference type="Pfam" id="PF17917">
    <property type="entry name" value="RT_RNaseH"/>
    <property type="match status" value="1"/>
</dbReference>
<evidence type="ECO:0000256" key="20">
    <source>
        <dbReference type="ARBA" id="ARBA00022840"/>
    </source>
</evidence>
<feature type="compositionally biased region" description="Polar residues" evidence="38">
    <location>
        <begin position="359"/>
        <end position="374"/>
    </location>
</feature>
<dbReference type="InterPro" id="IPR012337">
    <property type="entry name" value="RNaseH-like_sf"/>
</dbReference>
<evidence type="ECO:0000256" key="25">
    <source>
        <dbReference type="ARBA" id="ARBA00022932"/>
    </source>
</evidence>
<dbReference type="PANTHER" id="PTHR37984">
    <property type="entry name" value="PROTEIN CBG26694"/>
    <property type="match status" value="1"/>
</dbReference>
<proteinExistence type="predicted"/>
<dbReference type="InterPro" id="IPR021109">
    <property type="entry name" value="Peptidase_aspartic_dom_sf"/>
</dbReference>
<gene>
    <name evidence="41" type="ORF">G6F64_010688</name>
</gene>
<evidence type="ECO:0000256" key="7">
    <source>
        <dbReference type="ARBA" id="ARBA00022612"/>
    </source>
</evidence>
<feature type="coiled-coil region" evidence="37">
    <location>
        <begin position="8"/>
        <end position="49"/>
    </location>
</feature>
<evidence type="ECO:0000256" key="3">
    <source>
        <dbReference type="ARBA" id="ARBA00004123"/>
    </source>
</evidence>
<keyword evidence="37" id="KW-0175">Coiled coil</keyword>
<dbReference type="InterPro" id="IPR001584">
    <property type="entry name" value="Integrase_cat-core"/>
</dbReference>
<evidence type="ECO:0000256" key="34">
    <source>
        <dbReference type="ARBA" id="ARBA00055383"/>
    </source>
</evidence>
<comment type="function">
    <text evidence="33">Nucleocapsid protein p11 (NC) forms the nucleocore that coats the retro-elements dimeric RNA. Binds these RNAs through its zinc fingers. Promotes primer tRNA(i)-Met annealing to the multipartite primer-binding site (PBS), dimerization of Ty3 RNA and initiation of reverse transcription.</text>
</comment>
<evidence type="ECO:0000256" key="23">
    <source>
        <dbReference type="ARBA" id="ARBA00022908"/>
    </source>
</evidence>
<keyword evidence="28" id="KW-0233">DNA recombination</keyword>
<evidence type="ECO:0000256" key="5">
    <source>
        <dbReference type="ARBA" id="ARBA00012493"/>
    </source>
</evidence>
<keyword evidence="23" id="KW-0229">DNA integration</keyword>
<dbReference type="PROSITE" id="PS50878">
    <property type="entry name" value="RT_POL"/>
    <property type="match status" value="1"/>
</dbReference>
<dbReference type="SUPFAM" id="SSF50630">
    <property type="entry name" value="Acid proteases"/>
    <property type="match status" value="1"/>
</dbReference>
<evidence type="ECO:0000256" key="15">
    <source>
        <dbReference type="ARBA" id="ARBA00022758"/>
    </source>
</evidence>
<feature type="compositionally biased region" description="Polar residues" evidence="38">
    <location>
        <begin position="63"/>
        <end position="92"/>
    </location>
</feature>
<evidence type="ECO:0000256" key="18">
    <source>
        <dbReference type="ARBA" id="ARBA00022801"/>
    </source>
</evidence>
<dbReference type="CDD" id="cd09274">
    <property type="entry name" value="RNase_HI_RT_Ty3"/>
    <property type="match status" value="1"/>
</dbReference>
<evidence type="ECO:0000256" key="38">
    <source>
        <dbReference type="SAM" id="MobiDB-lite"/>
    </source>
</evidence>
<dbReference type="Gene3D" id="2.40.70.10">
    <property type="entry name" value="Acid Proteases"/>
    <property type="match status" value="1"/>
</dbReference>
<dbReference type="GO" id="GO:0006310">
    <property type="term" value="P:DNA recombination"/>
    <property type="evidence" value="ECO:0007669"/>
    <property type="project" value="UniProtKB-KW"/>
</dbReference>
<feature type="region of interest" description="Disordered" evidence="38">
    <location>
        <begin position="55"/>
        <end position="136"/>
    </location>
</feature>
<evidence type="ECO:0000256" key="37">
    <source>
        <dbReference type="SAM" id="Coils"/>
    </source>
</evidence>
<evidence type="ECO:0000256" key="12">
    <source>
        <dbReference type="ARBA" id="ARBA00022723"/>
    </source>
</evidence>
<evidence type="ECO:0000256" key="22">
    <source>
        <dbReference type="ARBA" id="ARBA00022884"/>
    </source>
</evidence>
<dbReference type="PROSITE" id="PS50994">
    <property type="entry name" value="INTEGRASE"/>
    <property type="match status" value="1"/>
</dbReference>
<keyword evidence="16" id="KW-0255">Endonuclease</keyword>
<evidence type="ECO:0000256" key="31">
    <source>
        <dbReference type="ARBA" id="ARBA00025590"/>
    </source>
</evidence>
<evidence type="ECO:0000256" key="33">
    <source>
        <dbReference type="ARBA" id="ARBA00055265"/>
    </source>
</evidence>
<comment type="subunit">
    <text evidence="35">The protease is a homodimer, whose active site consists of two apposed aspartic acid residues.</text>
</comment>
<dbReference type="GO" id="GO:0004190">
    <property type="term" value="F:aspartic-type endopeptidase activity"/>
    <property type="evidence" value="ECO:0007669"/>
    <property type="project" value="UniProtKB-KW"/>
</dbReference>
<dbReference type="InterPro" id="IPR050951">
    <property type="entry name" value="Retrovirus_Pol_polyprotein"/>
</dbReference>
<reference evidence="41" key="1">
    <citation type="journal article" date="2020" name="Microb. Genom.">
        <title>Genetic diversity of clinical and environmental Mucorales isolates obtained from an investigation of mucormycosis cases among solid organ transplant recipients.</title>
        <authorList>
            <person name="Nguyen M.H."/>
            <person name="Kaul D."/>
            <person name="Muto C."/>
            <person name="Cheng S.J."/>
            <person name="Richter R.A."/>
            <person name="Bruno V.M."/>
            <person name="Liu G."/>
            <person name="Beyhan S."/>
            <person name="Sundermann A.J."/>
            <person name="Mounaud S."/>
            <person name="Pasculle A.W."/>
            <person name="Nierman W.C."/>
            <person name="Driscoll E."/>
            <person name="Cumbie R."/>
            <person name="Clancy C.J."/>
            <person name="Dupont C.L."/>
        </authorList>
    </citation>
    <scope>NUCLEOTIDE SEQUENCE</scope>
    <source>
        <strain evidence="41">GL11</strain>
    </source>
</reference>
<keyword evidence="13" id="KW-0547">Nucleotide-binding</keyword>
<name>A0A9P6X0N7_RHIOR</name>
<dbReference type="CDD" id="cd00303">
    <property type="entry name" value="retropepsin_like"/>
    <property type="match status" value="1"/>
</dbReference>
<dbReference type="Gene3D" id="3.30.420.10">
    <property type="entry name" value="Ribonuclease H-like superfamily/Ribonuclease H"/>
    <property type="match status" value="1"/>
</dbReference>
<dbReference type="FunFam" id="1.10.340.70:FF:000001">
    <property type="entry name" value="Retrovirus-related Pol polyprotein from transposon gypsy-like Protein"/>
    <property type="match status" value="1"/>
</dbReference>
<dbReference type="GO" id="GO:0006508">
    <property type="term" value="P:proteolysis"/>
    <property type="evidence" value="ECO:0007669"/>
    <property type="project" value="UniProtKB-KW"/>
</dbReference>